<comment type="caution">
    <text evidence="1">The sequence shown here is derived from an EMBL/GenBank/DDBJ whole genome shotgun (WGS) entry which is preliminary data.</text>
</comment>
<name>A0A9N9D1Q7_9GLOM</name>
<reference evidence="1" key="1">
    <citation type="submission" date="2021-06" db="EMBL/GenBank/DDBJ databases">
        <authorList>
            <person name="Kallberg Y."/>
            <person name="Tangrot J."/>
            <person name="Rosling A."/>
        </authorList>
    </citation>
    <scope>NUCLEOTIDE SEQUENCE</scope>
    <source>
        <strain evidence="1">IA702</strain>
    </source>
</reference>
<feature type="non-terminal residue" evidence="1">
    <location>
        <position position="1"/>
    </location>
</feature>
<dbReference type="Proteomes" id="UP000789572">
    <property type="component" value="Unassembled WGS sequence"/>
</dbReference>
<gene>
    <name evidence="1" type="ORF">POCULU_LOCUS8360</name>
</gene>
<evidence type="ECO:0000313" key="1">
    <source>
        <dbReference type="EMBL" id="CAG8619764.1"/>
    </source>
</evidence>
<sequence>SVFAVGARRLSTIFPESAEQNLRRVVANFLLPSIYFLDGPDIRSGGKGIPRAARGSYNSLYSKAHENQQT</sequence>
<keyword evidence="2" id="KW-1185">Reference proteome</keyword>
<proteinExistence type="predicted"/>
<accession>A0A9N9D1Q7</accession>
<dbReference type="EMBL" id="CAJVPJ010002373">
    <property type="protein sequence ID" value="CAG8619764.1"/>
    <property type="molecule type" value="Genomic_DNA"/>
</dbReference>
<organism evidence="1 2">
    <name type="scientific">Paraglomus occultum</name>
    <dbReference type="NCBI Taxonomy" id="144539"/>
    <lineage>
        <taxon>Eukaryota</taxon>
        <taxon>Fungi</taxon>
        <taxon>Fungi incertae sedis</taxon>
        <taxon>Mucoromycota</taxon>
        <taxon>Glomeromycotina</taxon>
        <taxon>Glomeromycetes</taxon>
        <taxon>Paraglomerales</taxon>
        <taxon>Paraglomeraceae</taxon>
        <taxon>Paraglomus</taxon>
    </lineage>
</organism>
<dbReference type="AlphaFoldDB" id="A0A9N9D1Q7"/>
<protein>
    <submittedName>
        <fullName evidence="1">6641_t:CDS:1</fullName>
    </submittedName>
</protein>
<evidence type="ECO:0000313" key="2">
    <source>
        <dbReference type="Proteomes" id="UP000789572"/>
    </source>
</evidence>